<dbReference type="AlphaFoldDB" id="A0AAU9P180"/>
<keyword evidence="3" id="KW-1185">Reference proteome</keyword>
<evidence type="ECO:0000313" key="2">
    <source>
        <dbReference type="EMBL" id="CAH1443935.1"/>
    </source>
</evidence>
<dbReference type="Proteomes" id="UP001157418">
    <property type="component" value="Unassembled WGS sequence"/>
</dbReference>
<protein>
    <submittedName>
        <fullName evidence="2">Uncharacterized protein</fullName>
    </submittedName>
</protein>
<proteinExistence type="predicted"/>
<comment type="caution">
    <text evidence="2">The sequence shown here is derived from an EMBL/GenBank/DDBJ whole genome shotgun (WGS) entry which is preliminary data.</text>
</comment>
<sequence length="112" mass="12053">MTLPHLPTTITVLRQAIITDHLQQPLFTTTSIAGPCVRSTITIGTQLSNVACEIASSTTLPFSFTTHCGCQQWQLQLTTVIVGPPSSSINSTGRPPPSTTCSRRPDVTDHQH</sequence>
<feature type="compositionally biased region" description="Basic and acidic residues" evidence="1">
    <location>
        <begin position="103"/>
        <end position="112"/>
    </location>
</feature>
<organism evidence="2 3">
    <name type="scientific">Lactuca virosa</name>
    <dbReference type="NCBI Taxonomy" id="75947"/>
    <lineage>
        <taxon>Eukaryota</taxon>
        <taxon>Viridiplantae</taxon>
        <taxon>Streptophyta</taxon>
        <taxon>Embryophyta</taxon>
        <taxon>Tracheophyta</taxon>
        <taxon>Spermatophyta</taxon>
        <taxon>Magnoliopsida</taxon>
        <taxon>eudicotyledons</taxon>
        <taxon>Gunneridae</taxon>
        <taxon>Pentapetalae</taxon>
        <taxon>asterids</taxon>
        <taxon>campanulids</taxon>
        <taxon>Asterales</taxon>
        <taxon>Asteraceae</taxon>
        <taxon>Cichorioideae</taxon>
        <taxon>Cichorieae</taxon>
        <taxon>Lactucinae</taxon>
        <taxon>Lactuca</taxon>
    </lineage>
</organism>
<gene>
    <name evidence="2" type="ORF">LVIROSA_LOCUS29813</name>
</gene>
<dbReference type="EMBL" id="CAKMRJ010005523">
    <property type="protein sequence ID" value="CAH1443935.1"/>
    <property type="molecule type" value="Genomic_DNA"/>
</dbReference>
<accession>A0AAU9P180</accession>
<name>A0AAU9P180_9ASTR</name>
<evidence type="ECO:0000313" key="3">
    <source>
        <dbReference type="Proteomes" id="UP001157418"/>
    </source>
</evidence>
<feature type="region of interest" description="Disordered" evidence="1">
    <location>
        <begin position="84"/>
        <end position="112"/>
    </location>
</feature>
<reference evidence="2 3" key="1">
    <citation type="submission" date="2022-01" db="EMBL/GenBank/DDBJ databases">
        <authorList>
            <person name="Xiong W."/>
            <person name="Schranz E."/>
        </authorList>
    </citation>
    <scope>NUCLEOTIDE SEQUENCE [LARGE SCALE GENOMIC DNA]</scope>
</reference>
<evidence type="ECO:0000256" key="1">
    <source>
        <dbReference type="SAM" id="MobiDB-lite"/>
    </source>
</evidence>